<dbReference type="Proteomes" id="UP001295794">
    <property type="component" value="Unassembled WGS sequence"/>
</dbReference>
<sequence>MGIKAGETQIRCMAGEVCNSAVTYNAFMLQAVALYRKYGSPVDKRQHVKYTLPAHKASLTFRHVGRDRAATRQDKASGRR</sequence>
<dbReference type="EMBL" id="CAVNYO010000419">
    <property type="protein sequence ID" value="CAK5277241.1"/>
    <property type="molecule type" value="Genomic_DNA"/>
</dbReference>
<organism evidence="1 2">
    <name type="scientific">Mycena citricolor</name>
    <dbReference type="NCBI Taxonomy" id="2018698"/>
    <lineage>
        <taxon>Eukaryota</taxon>
        <taxon>Fungi</taxon>
        <taxon>Dikarya</taxon>
        <taxon>Basidiomycota</taxon>
        <taxon>Agaricomycotina</taxon>
        <taxon>Agaricomycetes</taxon>
        <taxon>Agaricomycetidae</taxon>
        <taxon>Agaricales</taxon>
        <taxon>Marasmiineae</taxon>
        <taxon>Mycenaceae</taxon>
        <taxon>Mycena</taxon>
    </lineage>
</organism>
<dbReference type="AlphaFoldDB" id="A0AAD2K4E5"/>
<gene>
    <name evidence="1" type="ORF">MYCIT1_LOCUS26120</name>
</gene>
<protein>
    <submittedName>
        <fullName evidence="1">Uncharacterized protein</fullName>
    </submittedName>
</protein>
<evidence type="ECO:0000313" key="1">
    <source>
        <dbReference type="EMBL" id="CAK5277241.1"/>
    </source>
</evidence>
<accession>A0AAD2K4E5</accession>
<name>A0AAD2K4E5_9AGAR</name>
<proteinExistence type="predicted"/>
<evidence type="ECO:0000313" key="2">
    <source>
        <dbReference type="Proteomes" id="UP001295794"/>
    </source>
</evidence>
<comment type="caution">
    <text evidence="1">The sequence shown here is derived from an EMBL/GenBank/DDBJ whole genome shotgun (WGS) entry which is preliminary data.</text>
</comment>
<keyword evidence="2" id="KW-1185">Reference proteome</keyword>
<reference evidence="1" key="1">
    <citation type="submission" date="2023-11" db="EMBL/GenBank/DDBJ databases">
        <authorList>
            <person name="De Vega J J."/>
            <person name="De Vega J J."/>
        </authorList>
    </citation>
    <scope>NUCLEOTIDE SEQUENCE</scope>
</reference>